<dbReference type="InterPro" id="IPR006094">
    <property type="entry name" value="Oxid_FAD_bind_N"/>
</dbReference>
<evidence type="ECO:0000256" key="4">
    <source>
        <dbReference type="ARBA" id="ARBA00022827"/>
    </source>
</evidence>
<dbReference type="PROSITE" id="PS51387">
    <property type="entry name" value="FAD_PCMH"/>
    <property type="match status" value="1"/>
</dbReference>
<evidence type="ECO:0000256" key="2">
    <source>
        <dbReference type="ARBA" id="ARBA00005466"/>
    </source>
</evidence>
<gene>
    <name evidence="7" type="ORF">Slin15195_G069630</name>
</gene>
<evidence type="ECO:0000259" key="6">
    <source>
        <dbReference type="PROSITE" id="PS51387"/>
    </source>
</evidence>
<comment type="similarity">
    <text evidence="2">Belongs to the oxygen-dependent FAD-linked oxidoreductase family.</text>
</comment>
<comment type="cofactor">
    <cofactor evidence="1">
        <name>FAD</name>
        <dbReference type="ChEBI" id="CHEBI:57692"/>
    </cofactor>
</comment>
<sequence>MAHPVQSELGQLKQICSSFYTPEQLKFREQAEPWSIWADGNPKLVVTPPNLPTLQGVIKFLYASSLDFAIRNTGTGGSSAKDVIISMHGFKTFDFDPFTEIATVGAGLAWGELDKLIEAKAPGYGVVGARCTWVGVTGAPLVGGLSWLSHEHGMISDPQNMIDAQVVLRDGRTVWAKQDGEYDLLRALRGGGGNFEGVSALKLHLKRVSSNLFGAIISVPYSSLTETSKAVAAMHRRPADPEVSMHVCNQGPGMGQPDQGARPNIAIMAMDFNGEAHARSDAGFAWAFALPGAIEVVAFEQTLQQINAMADSFKNYQGVNRFWCSAAMISDIDDETLIRAFKWYEDSYNLHPGFGVGSSVLLEFMQHAAFNSVESPTSTAWPHARGRRHVMQVLLGTAPEGAPDDVEDIAMKQFVKVGPEIGGKDAFHGEYHAGFLHEWNNLEEVYGENWERLLETKQKYDPENRFNKGIDLGRGKVTEAMTV</sequence>
<dbReference type="InterPro" id="IPR016169">
    <property type="entry name" value="FAD-bd_PCMH_sub2"/>
</dbReference>
<accession>A0A9Q9AQM1</accession>
<evidence type="ECO:0000256" key="3">
    <source>
        <dbReference type="ARBA" id="ARBA00022630"/>
    </source>
</evidence>
<dbReference type="InterPro" id="IPR036318">
    <property type="entry name" value="FAD-bd_PCMH-like_sf"/>
</dbReference>
<evidence type="ECO:0000256" key="5">
    <source>
        <dbReference type="ARBA" id="ARBA00023002"/>
    </source>
</evidence>
<dbReference type="GO" id="GO:0016491">
    <property type="term" value="F:oxidoreductase activity"/>
    <property type="evidence" value="ECO:0007669"/>
    <property type="project" value="UniProtKB-KW"/>
</dbReference>
<dbReference type="GO" id="GO:0071949">
    <property type="term" value="F:FAD binding"/>
    <property type="evidence" value="ECO:0007669"/>
    <property type="project" value="InterPro"/>
</dbReference>
<dbReference type="Gene3D" id="3.30.465.10">
    <property type="match status" value="1"/>
</dbReference>
<dbReference type="EMBL" id="CP099422">
    <property type="protein sequence ID" value="USW53644.1"/>
    <property type="molecule type" value="Genomic_DNA"/>
</dbReference>
<dbReference type="Proteomes" id="UP001056384">
    <property type="component" value="Chromosome 5"/>
</dbReference>
<keyword evidence="5" id="KW-0560">Oxidoreductase</keyword>
<feature type="domain" description="FAD-binding PCMH-type" evidence="6">
    <location>
        <begin position="38"/>
        <end position="208"/>
    </location>
</feature>
<dbReference type="AlphaFoldDB" id="A0A9Q9AQM1"/>
<dbReference type="InterPro" id="IPR012951">
    <property type="entry name" value="BBE"/>
</dbReference>
<dbReference type="Gene3D" id="3.40.462.20">
    <property type="match status" value="1"/>
</dbReference>
<dbReference type="SUPFAM" id="SSF56176">
    <property type="entry name" value="FAD-binding/transporter-associated domain-like"/>
    <property type="match status" value="1"/>
</dbReference>
<name>A0A9Q9AQM1_9PEZI</name>
<dbReference type="InterPro" id="IPR016166">
    <property type="entry name" value="FAD-bd_PCMH"/>
</dbReference>
<dbReference type="Pfam" id="PF08031">
    <property type="entry name" value="BBE"/>
    <property type="match status" value="1"/>
</dbReference>
<protein>
    <submittedName>
        <fullName evidence="7">Berberine/berberine, FAD-binding domain, PCMH-type, FAD-binding, type PCMH, subdomain 2</fullName>
    </submittedName>
</protein>
<dbReference type="PANTHER" id="PTHR42973">
    <property type="entry name" value="BINDING OXIDOREDUCTASE, PUTATIVE (AFU_ORTHOLOGUE AFUA_1G17690)-RELATED"/>
    <property type="match status" value="1"/>
</dbReference>
<reference evidence="7" key="1">
    <citation type="submission" date="2022-06" db="EMBL/GenBank/DDBJ databases">
        <title>Complete genome sequences of two strains of the flax pathogen Septoria linicola.</title>
        <authorList>
            <person name="Lapalu N."/>
            <person name="Simon A."/>
            <person name="Demenou B."/>
            <person name="Paumier D."/>
            <person name="Guillot M.-P."/>
            <person name="Gout L."/>
            <person name="Valade R."/>
        </authorList>
    </citation>
    <scope>NUCLEOTIDE SEQUENCE</scope>
    <source>
        <strain evidence="7">SE15195</strain>
    </source>
</reference>
<evidence type="ECO:0000313" key="7">
    <source>
        <dbReference type="EMBL" id="USW53644.1"/>
    </source>
</evidence>
<evidence type="ECO:0000256" key="1">
    <source>
        <dbReference type="ARBA" id="ARBA00001974"/>
    </source>
</evidence>
<keyword evidence="4" id="KW-0274">FAD</keyword>
<dbReference type="Pfam" id="PF01565">
    <property type="entry name" value="FAD_binding_4"/>
    <property type="match status" value="1"/>
</dbReference>
<proteinExistence type="inferred from homology"/>
<organism evidence="7 8">
    <name type="scientific">Septoria linicola</name>
    <dbReference type="NCBI Taxonomy" id="215465"/>
    <lineage>
        <taxon>Eukaryota</taxon>
        <taxon>Fungi</taxon>
        <taxon>Dikarya</taxon>
        <taxon>Ascomycota</taxon>
        <taxon>Pezizomycotina</taxon>
        <taxon>Dothideomycetes</taxon>
        <taxon>Dothideomycetidae</taxon>
        <taxon>Mycosphaerellales</taxon>
        <taxon>Mycosphaerellaceae</taxon>
        <taxon>Septoria</taxon>
    </lineage>
</organism>
<dbReference type="PANTHER" id="PTHR42973:SF39">
    <property type="entry name" value="FAD-BINDING PCMH-TYPE DOMAIN-CONTAINING PROTEIN"/>
    <property type="match status" value="1"/>
</dbReference>
<keyword evidence="3" id="KW-0285">Flavoprotein</keyword>
<dbReference type="InterPro" id="IPR050416">
    <property type="entry name" value="FAD-linked_Oxidoreductase"/>
</dbReference>
<keyword evidence="8" id="KW-1185">Reference proteome</keyword>
<evidence type="ECO:0000313" key="8">
    <source>
        <dbReference type="Proteomes" id="UP001056384"/>
    </source>
</evidence>